<sequence length="102" mass="11783">NTLNTKITAIIIKIKQLYALEDKTVKLYNLSIACQQPTIPYQYNILGKLMMRRSNTVTRLRINDIVLIDRVTCVVTNVTEIGQIKRNMKLSSRTNLKSRDIM</sequence>
<keyword evidence="2" id="KW-1185">Reference proteome</keyword>
<proteinExistence type="predicted"/>
<name>A0A9N9ENI9_9GLOM</name>
<comment type="caution">
    <text evidence="1">The sequence shown here is derived from an EMBL/GenBank/DDBJ whole genome shotgun (WGS) entry which is preliminary data.</text>
</comment>
<feature type="non-terminal residue" evidence="1">
    <location>
        <position position="1"/>
    </location>
</feature>
<organism evidence="1 2">
    <name type="scientific">Acaulospora morrowiae</name>
    <dbReference type="NCBI Taxonomy" id="94023"/>
    <lineage>
        <taxon>Eukaryota</taxon>
        <taxon>Fungi</taxon>
        <taxon>Fungi incertae sedis</taxon>
        <taxon>Mucoromycota</taxon>
        <taxon>Glomeromycotina</taxon>
        <taxon>Glomeromycetes</taxon>
        <taxon>Diversisporales</taxon>
        <taxon>Acaulosporaceae</taxon>
        <taxon>Acaulospora</taxon>
    </lineage>
</organism>
<dbReference type="EMBL" id="CAJVPV010013577">
    <property type="protein sequence ID" value="CAG8678814.1"/>
    <property type="molecule type" value="Genomic_DNA"/>
</dbReference>
<dbReference type="Proteomes" id="UP000789342">
    <property type="component" value="Unassembled WGS sequence"/>
</dbReference>
<accession>A0A9N9ENI9</accession>
<gene>
    <name evidence="1" type="ORF">AMORRO_LOCUS11152</name>
</gene>
<evidence type="ECO:0000313" key="2">
    <source>
        <dbReference type="Proteomes" id="UP000789342"/>
    </source>
</evidence>
<evidence type="ECO:0000313" key="1">
    <source>
        <dbReference type="EMBL" id="CAG8678814.1"/>
    </source>
</evidence>
<reference evidence="1" key="1">
    <citation type="submission" date="2021-06" db="EMBL/GenBank/DDBJ databases">
        <authorList>
            <person name="Kallberg Y."/>
            <person name="Tangrot J."/>
            <person name="Rosling A."/>
        </authorList>
    </citation>
    <scope>NUCLEOTIDE SEQUENCE</scope>
    <source>
        <strain evidence="1">CL551</strain>
    </source>
</reference>
<protein>
    <submittedName>
        <fullName evidence="1">2492_t:CDS:1</fullName>
    </submittedName>
</protein>
<dbReference type="AlphaFoldDB" id="A0A9N9ENI9"/>